<protein>
    <recommendedName>
        <fullName evidence="1">Shedu protein SduA C-terminal domain-containing protein</fullName>
    </recommendedName>
</protein>
<feature type="domain" description="Shedu protein SduA C-terminal" evidence="1">
    <location>
        <begin position="180"/>
        <end position="354"/>
    </location>
</feature>
<dbReference type="EMBL" id="NEEW01000009">
    <property type="protein sequence ID" value="PJD81902.1"/>
    <property type="molecule type" value="Genomic_DNA"/>
</dbReference>
<dbReference type="OrthoDB" id="2088338at2"/>
<evidence type="ECO:0000313" key="2">
    <source>
        <dbReference type="EMBL" id="PJD81902.1"/>
    </source>
</evidence>
<dbReference type="Proteomes" id="UP000229974">
    <property type="component" value="Unassembled WGS sequence"/>
</dbReference>
<accession>A0A2J0PW29</accession>
<dbReference type="Pfam" id="PF14082">
    <property type="entry name" value="SduA_C"/>
    <property type="match status" value="1"/>
</dbReference>
<proteinExistence type="predicted"/>
<evidence type="ECO:0000313" key="3">
    <source>
        <dbReference type="Proteomes" id="UP000229974"/>
    </source>
</evidence>
<sequence>MKISDFIFQFTPTNLSRTDSLCRVRIFLKDKVMHALLTNIDGKYSPASVTNSVEHIRKQLIEKGFISDNTLIIEHYEDRLSGYGSFDSVTFGPGGSPRWESISINKISERFGCNHQELVDKTLENKRLFNELERLHETIRPFTTNTWIEDYAVLSRRYKIMDKAITKSELAEFLADNPIERELAKFFKRDLAFFADMYAFPSEEYIVVPELKIEEGFVDYAIFSGRSRMDVTLIEIKGANFDLMGSTGYHNFSYKTNEALQQVRGRQGTIIRNYQKFREYFHGIREMIETDKHKFETFCGPKGKLLVDPNKDVNIRTVVIAGRSKNDLEESIERHNLERNSSLPLRLESWDSLLNKLSGQRAT</sequence>
<reference evidence="2 3" key="1">
    <citation type="journal article" date="2017" name="J. Antimicrob. Chemother.">
        <title>Characterization of the population structure, drug resistance mechanisms and plasmids of the community-associated Enterobacter cloacae complex in China.</title>
        <authorList>
            <person name="Zhou K."/>
            <person name="Yu W."/>
            <person name="Cao X."/>
            <person name="Shen P."/>
            <person name="Lu H."/>
            <person name="Luo Q."/>
            <person name="Rossen J.W.A."/>
            <person name="Xiao Y."/>
        </authorList>
    </citation>
    <scope>NUCLEOTIDE SEQUENCE [LARGE SCALE GENOMIC DNA]</scope>
    <source>
        <strain evidence="2 3">ECC904</strain>
    </source>
</reference>
<evidence type="ECO:0000259" key="1">
    <source>
        <dbReference type="Pfam" id="PF14082"/>
    </source>
</evidence>
<comment type="caution">
    <text evidence="2">The sequence shown here is derived from an EMBL/GenBank/DDBJ whole genome shotgun (WGS) entry which is preliminary data.</text>
</comment>
<organism evidence="2 3">
    <name type="scientific">Enterobacter hormaechei</name>
    <dbReference type="NCBI Taxonomy" id="158836"/>
    <lineage>
        <taxon>Bacteria</taxon>
        <taxon>Pseudomonadati</taxon>
        <taxon>Pseudomonadota</taxon>
        <taxon>Gammaproteobacteria</taxon>
        <taxon>Enterobacterales</taxon>
        <taxon>Enterobacteriaceae</taxon>
        <taxon>Enterobacter</taxon>
        <taxon>Enterobacter cloacae complex</taxon>
    </lineage>
</organism>
<dbReference type="AlphaFoldDB" id="A0A2J0PW29"/>
<dbReference type="RefSeq" id="WP_047717255.1">
    <property type="nucleotide sequence ID" value="NZ_CP060480.1"/>
</dbReference>
<gene>
    <name evidence="2" type="ORF">B9Q30_19210</name>
</gene>
<name>A0A2J0PW29_9ENTR</name>
<dbReference type="InterPro" id="IPR025359">
    <property type="entry name" value="SduA_C"/>
</dbReference>